<name>A0ABQ5KD18_9EUKA</name>
<feature type="non-terminal residue" evidence="2">
    <location>
        <position position="264"/>
    </location>
</feature>
<dbReference type="Proteomes" id="UP001057375">
    <property type="component" value="Unassembled WGS sequence"/>
</dbReference>
<keyword evidence="3" id="KW-1185">Reference proteome</keyword>
<evidence type="ECO:0000256" key="1">
    <source>
        <dbReference type="SAM" id="MobiDB-lite"/>
    </source>
</evidence>
<evidence type="ECO:0000313" key="2">
    <source>
        <dbReference type="EMBL" id="GKT30446.1"/>
    </source>
</evidence>
<reference evidence="2" key="1">
    <citation type="submission" date="2022-03" db="EMBL/GenBank/DDBJ databases">
        <title>Draft genome sequence of Aduncisulcus paluster, a free-living microaerophilic Fornicata.</title>
        <authorList>
            <person name="Yuyama I."/>
            <person name="Kume K."/>
            <person name="Tamura T."/>
            <person name="Inagaki Y."/>
            <person name="Hashimoto T."/>
        </authorList>
    </citation>
    <scope>NUCLEOTIDE SEQUENCE</scope>
    <source>
        <strain evidence="2">NY0171</strain>
    </source>
</reference>
<protein>
    <submittedName>
        <fullName evidence="2">Uncharacterized protein</fullName>
    </submittedName>
</protein>
<dbReference type="EMBL" id="BQXS01001299">
    <property type="protein sequence ID" value="GKT30446.1"/>
    <property type="molecule type" value="Genomic_DNA"/>
</dbReference>
<proteinExistence type="predicted"/>
<organism evidence="2 3">
    <name type="scientific">Aduncisulcus paluster</name>
    <dbReference type="NCBI Taxonomy" id="2918883"/>
    <lineage>
        <taxon>Eukaryota</taxon>
        <taxon>Metamonada</taxon>
        <taxon>Carpediemonas-like organisms</taxon>
        <taxon>Aduncisulcus</taxon>
    </lineage>
</organism>
<feature type="compositionally biased region" description="Basic and acidic residues" evidence="1">
    <location>
        <begin position="239"/>
        <end position="250"/>
    </location>
</feature>
<comment type="caution">
    <text evidence="2">The sequence shown here is derived from an EMBL/GenBank/DDBJ whole genome shotgun (WGS) entry which is preliminary data.</text>
</comment>
<gene>
    <name evidence="2" type="ORF">ADUPG1_001514</name>
</gene>
<sequence length="264" mass="28979">MAEIKDSNIVKYKSNKVEIKKVPNKGDNISVYVRPGDEIDFLLEDINLADLDYKLVGGDIIIEVPDQGSFTFVSMALMGYNDTPPFFNFGVGGQLSLGAILSAIEEVNDLPLESVPASIEVKIDQEVKLEAPEVTPQPIIIVQDVDDSEDFDAYSEDLDAPYVQPLEDVEPVEETPFTDNESKKSSSTEDNTAEVEGVKPTLRFDIDVQHVSASEPDRDSQTHEVQGGGGTQYTNNYPDDNKGADLKQQTDPETIDTTDKTTNA</sequence>
<feature type="region of interest" description="Disordered" evidence="1">
    <location>
        <begin position="171"/>
        <end position="264"/>
    </location>
</feature>
<evidence type="ECO:0000313" key="3">
    <source>
        <dbReference type="Proteomes" id="UP001057375"/>
    </source>
</evidence>
<accession>A0ABQ5KD18</accession>